<dbReference type="GO" id="GO:0004806">
    <property type="term" value="F:triacylglycerol lipase activity"/>
    <property type="evidence" value="ECO:0007669"/>
    <property type="project" value="InterPro"/>
</dbReference>
<dbReference type="PANTHER" id="PTHR34853">
    <property type="match status" value="1"/>
</dbReference>
<name>A0A3S3BLE2_9NOCA</name>
<reference evidence="2 3" key="1">
    <citation type="submission" date="2018-11" db="EMBL/GenBank/DDBJ databases">
        <title>Rhodococcus spongicola sp. nov. and Rhodococcus xishaensis sp. nov. from marine sponges.</title>
        <authorList>
            <person name="Li L."/>
            <person name="Lin H.W."/>
        </authorList>
    </citation>
    <scope>NUCLEOTIDE SEQUENCE [LARGE SCALE GENOMIC DNA]</scope>
    <source>
        <strain evidence="2 3">LHW51113</strain>
    </source>
</reference>
<dbReference type="AlphaFoldDB" id="A0A3S3BLE2"/>
<dbReference type="InterPro" id="IPR029058">
    <property type="entry name" value="AB_hydrolase_fold"/>
</dbReference>
<feature type="chain" id="PRO_5039298524" evidence="1">
    <location>
        <begin position="23"/>
        <end position="440"/>
    </location>
</feature>
<organism evidence="2 3">
    <name type="scientific">Rhodococcus xishaensis</name>
    <dbReference type="NCBI Taxonomy" id="2487364"/>
    <lineage>
        <taxon>Bacteria</taxon>
        <taxon>Bacillati</taxon>
        <taxon>Actinomycetota</taxon>
        <taxon>Actinomycetes</taxon>
        <taxon>Mycobacteriales</taxon>
        <taxon>Nocardiaceae</taxon>
        <taxon>Rhodococcus</taxon>
    </lineage>
</organism>
<dbReference type="PIRSF" id="PIRSF029171">
    <property type="entry name" value="Esterase_LipA"/>
    <property type="match status" value="1"/>
</dbReference>
<dbReference type="OrthoDB" id="9798122at2"/>
<dbReference type="SUPFAM" id="SSF53474">
    <property type="entry name" value="alpha/beta-Hydrolases"/>
    <property type="match status" value="1"/>
</dbReference>
<dbReference type="PANTHER" id="PTHR34853:SF1">
    <property type="entry name" value="LIPASE 5"/>
    <property type="match status" value="1"/>
</dbReference>
<gene>
    <name evidence="2" type="ORF">EGT50_06245</name>
</gene>
<dbReference type="InterPro" id="IPR005152">
    <property type="entry name" value="Lipase_secreted"/>
</dbReference>
<evidence type="ECO:0000256" key="1">
    <source>
        <dbReference type="SAM" id="SignalP"/>
    </source>
</evidence>
<evidence type="ECO:0000313" key="2">
    <source>
        <dbReference type="EMBL" id="RVW04081.1"/>
    </source>
</evidence>
<dbReference type="Proteomes" id="UP000283479">
    <property type="component" value="Unassembled WGS sequence"/>
</dbReference>
<sequence length="440" mass="45837">MRRQLGISRKKRLGAMVMMACAAVTVGTSVFVSSAGATSVDDFYIPPSQFDATPGAVVRTEPMAILATVPASDGAWPVAAEKVMYTSLTQNGDPVAVTGTFIDSVHPWQGDGDRPTVVIAPGTAGQGDQCAMSVAFSTGLYADPAQLSLSANQELVSATTWSALGARVFVTDYIGLGTPGIHTYANRVEQAHAVLDAARAANALADSGPSAPVVFWGFSQGGGAVAAAAEMQPAYAPELELYGTWAGAPTADLMSVLPVIDDGNLIGGAVGYAVNGFAERNPEMRQYVDELVTPAGKELLETLSDSCIADVMVKHPFMQSGDLTIDGRPLLEHLDEIPDAVELLRQQRIGTVAPSSPVLITSALNDDTVPYGQARQLAEDWCAQGATVTFRTNALPPILSGAALPNHLAPAYIDGYGPDSAISYLLDRLNGVPLSGCSLD</sequence>
<protein>
    <submittedName>
        <fullName evidence="2">Lipase</fullName>
    </submittedName>
</protein>
<dbReference type="Gene3D" id="3.40.50.1820">
    <property type="entry name" value="alpha/beta hydrolase"/>
    <property type="match status" value="1"/>
</dbReference>
<dbReference type="EMBL" id="RKLO01000002">
    <property type="protein sequence ID" value="RVW04081.1"/>
    <property type="molecule type" value="Genomic_DNA"/>
</dbReference>
<feature type="signal peptide" evidence="1">
    <location>
        <begin position="1"/>
        <end position="22"/>
    </location>
</feature>
<dbReference type="GO" id="GO:0016042">
    <property type="term" value="P:lipid catabolic process"/>
    <property type="evidence" value="ECO:0007669"/>
    <property type="project" value="InterPro"/>
</dbReference>
<evidence type="ECO:0000313" key="3">
    <source>
        <dbReference type="Proteomes" id="UP000283479"/>
    </source>
</evidence>
<dbReference type="Gene3D" id="1.10.260.130">
    <property type="match status" value="1"/>
</dbReference>
<keyword evidence="1" id="KW-0732">Signal</keyword>
<dbReference type="Pfam" id="PF03583">
    <property type="entry name" value="LIP"/>
    <property type="match status" value="1"/>
</dbReference>
<proteinExistence type="predicted"/>
<comment type="caution">
    <text evidence="2">The sequence shown here is derived from an EMBL/GenBank/DDBJ whole genome shotgun (WGS) entry which is preliminary data.</text>
</comment>
<keyword evidence="3" id="KW-1185">Reference proteome</keyword>
<accession>A0A3S3BLE2</accession>